<dbReference type="PATRIC" id="fig|284040.3.peg.3431"/>
<accession>A0A0M2GRM0</accession>
<sequence>MPPHCDSLDGPVVTAARQALEGSDIDQVLPYVPEEREPEVREAFSLTANARTFGRDAQEVADRWFFETVVRVHRAGEGAPFTGLKPAGLDVGPVIPAAERALAAGSAEELTRALCGIIREQVEERHGRAMALMEHAAEGVAAARALVEASLGLQVWAHHVYKQAVAVPHASTRRS</sequence>
<protein>
    <submittedName>
        <fullName evidence="1">Uncharacterized protein</fullName>
    </submittedName>
</protein>
<organism evidence="1 2">
    <name type="scientific">Streptomyces variegatus</name>
    <dbReference type="NCBI Taxonomy" id="284040"/>
    <lineage>
        <taxon>Bacteria</taxon>
        <taxon>Bacillati</taxon>
        <taxon>Actinomycetota</taxon>
        <taxon>Actinomycetes</taxon>
        <taxon>Kitasatosporales</taxon>
        <taxon>Streptomycetaceae</taxon>
        <taxon>Streptomyces</taxon>
    </lineage>
</organism>
<keyword evidence="2" id="KW-1185">Reference proteome</keyword>
<gene>
    <name evidence="1" type="ORF">UK15_06840</name>
</gene>
<dbReference type="InterPro" id="IPR045613">
    <property type="entry name" value="DUF6448"/>
</dbReference>
<dbReference type="AlphaFoldDB" id="A0A0M2GRM0"/>
<dbReference type="EMBL" id="JYJH01000003">
    <property type="protein sequence ID" value="KJK40737.1"/>
    <property type="molecule type" value="Genomic_DNA"/>
</dbReference>
<dbReference type="Proteomes" id="UP000034786">
    <property type="component" value="Unassembled WGS sequence"/>
</dbReference>
<dbReference type="Pfam" id="PF20046">
    <property type="entry name" value="DUF6448"/>
    <property type="match status" value="1"/>
</dbReference>
<comment type="caution">
    <text evidence="1">The sequence shown here is derived from an EMBL/GenBank/DDBJ whole genome shotgun (WGS) entry which is preliminary data.</text>
</comment>
<dbReference type="STRING" id="284040.UK15_06840"/>
<evidence type="ECO:0000313" key="1">
    <source>
        <dbReference type="EMBL" id="KJK40737.1"/>
    </source>
</evidence>
<dbReference type="RefSeq" id="WP_031133231.1">
    <property type="nucleotide sequence ID" value="NZ_JYJH01000003.1"/>
</dbReference>
<reference evidence="2" key="1">
    <citation type="submission" date="2015-02" db="EMBL/GenBank/DDBJ databases">
        <authorList>
            <person name="Ju K.-S."/>
            <person name="Doroghazi J.R."/>
            <person name="Metcalf W."/>
        </authorList>
    </citation>
    <scope>NUCLEOTIDE SEQUENCE [LARGE SCALE GENOMIC DNA]</scope>
    <source>
        <strain evidence="2">NRRL B-16380</strain>
    </source>
</reference>
<proteinExistence type="predicted"/>
<evidence type="ECO:0000313" key="2">
    <source>
        <dbReference type="Proteomes" id="UP000034786"/>
    </source>
</evidence>
<name>A0A0M2GRM0_9ACTN</name>